<dbReference type="InterPro" id="IPR056924">
    <property type="entry name" value="SH3_Tf2-1"/>
</dbReference>
<name>A0A3R6WJ64_APHAT</name>
<feature type="compositionally biased region" description="Pro residues" evidence="1">
    <location>
        <begin position="172"/>
        <end position="183"/>
    </location>
</feature>
<protein>
    <recommendedName>
        <fullName evidence="2">Tf2-1-like SH3-like domain-containing protein</fullName>
    </recommendedName>
</protein>
<accession>A0A3R6WJ64</accession>
<sequence>MLDGPVSRRGGLTARLSSAGVLPNAPSRTLQIIQNFLTRRVSVMQQIHDSIAAAQQRQSTQANKHGRSNLASFAAGDQVLLHKSAVPAHAFRTRAVGMSSNVKLRSAWNGPFTVLRVVSPTNYKLDLSNSWQIHPTFYVGKLKPYPPPLSTSTPDEATANDPLDPAAALLRLPPPSTSPPPPASQALPPATLTPPLAAAA</sequence>
<reference evidence="3 4" key="1">
    <citation type="submission" date="2018-08" db="EMBL/GenBank/DDBJ databases">
        <title>Aphanomyces genome sequencing and annotation.</title>
        <authorList>
            <person name="Minardi D."/>
            <person name="Oidtmann B."/>
            <person name="Van Der Giezen M."/>
            <person name="Studholme D.J."/>
        </authorList>
    </citation>
    <scope>NUCLEOTIDE SEQUENCE [LARGE SCALE GENOMIC DNA]</scope>
    <source>
        <strain evidence="3 4">FDL457</strain>
    </source>
</reference>
<evidence type="ECO:0000259" key="2">
    <source>
        <dbReference type="Pfam" id="PF24626"/>
    </source>
</evidence>
<organism evidence="3 4">
    <name type="scientific">Aphanomyces astaci</name>
    <name type="common">Crayfish plague agent</name>
    <dbReference type="NCBI Taxonomy" id="112090"/>
    <lineage>
        <taxon>Eukaryota</taxon>
        <taxon>Sar</taxon>
        <taxon>Stramenopiles</taxon>
        <taxon>Oomycota</taxon>
        <taxon>Saprolegniomycetes</taxon>
        <taxon>Saprolegniales</taxon>
        <taxon>Verrucalvaceae</taxon>
        <taxon>Aphanomyces</taxon>
    </lineage>
</organism>
<feature type="compositionally biased region" description="Low complexity" evidence="1">
    <location>
        <begin position="157"/>
        <end position="171"/>
    </location>
</feature>
<proteinExistence type="predicted"/>
<comment type="caution">
    <text evidence="3">The sequence shown here is derived from an EMBL/GenBank/DDBJ whole genome shotgun (WGS) entry which is preliminary data.</text>
</comment>
<gene>
    <name evidence="3" type="ORF">DYB26_004024</name>
</gene>
<dbReference type="Proteomes" id="UP000286510">
    <property type="component" value="Unassembled WGS sequence"/>
</dbReference>
<dbReference type="VEuPathDB" id="FungiDB:H257_09098"/>
<feature type="domain" description="Tf2-1-like SH3-like" evidence="2">
    <location>
        <begin position="76"/>
        <end position="145"/>
    </location>
</feature>
<evidence type="ECO:0000256" key="1">
    <source>
        <dbReference type="SAM" id="MobiDB-lite"/>
    </source>
</evidence>
<evidence type="ECO:0000313" key="3">
    <source>
        <dbReference type="EMBL" id="RHY91067.1"/>
    </source>
</evidence>
<evidence type="ECO:0000313" key="4">
    <source>
        <dbReference type="Proteomes" id="UP000286510"/>
    </source>
</evidence>
<dbReference type="AlphaFoldDB" id="A0A3R6WJ64"/>
<dbReference type="Pfam" id="PF24626">
    <property type="entry name" value="SH3_Tf2-1"/>
    <property type="match status" value="1"/>
</dbReference>
<dbReference type="EMBL" id="QUTF01021930">
    <property type="protein sequence ID" value="RHY91067.1"/>
    <property type="molecule type" value="Genomic_DNA"/>
</dbReference>
<feature type="region of interest" description="Disordered" evidence="1">
    <location>
        <begin position="148"/>
        <end position="200"/>
    </location>
</feature>
<feature type="compositionally biased region" description="Low complexity" evidence="1">
    <location>
        <begin position="184"/>
        <end position="200"/>
    </location>
</feature>